<dbReference type="SUPFAM" id="SSF51556">
    <property type="entry name" value="Metallo-dependent hydrolases"/>
    <property type="match status" value="1"/>
</dbReference>
<dbReference type="Gene3D" id="2.30.40.10">
    <property type="entry name" value="Urease, subunit C, domain 1"/>
    <property type="match status" value="1"/>
</dbReference>
<dbReference type="RefSeq" id="WP_008292981.1">
    <property type="nucleotide sequence ID" value="NZ_CM002299.1"/>
</dbReference>
<keyword evidence="2" id="KW-0378">Hydrolase</keyword>
<dbReference type="Gene3D" id="3.10.310.70">
    <property type="match status" value="1"/>
</dbReference>
<reference evidence="2 3" key="2">
    <citation type="journal article" date="2009" name="PLoS ONE">
        <title>The photosynthetic apparatus and its regulation in the aerobic gammaproteobacterium Congregibacter litoralis gen. nov., sp. nov.</title>
        <authorList>
            <person name="Spring S."/>
            <person name="Lunsdorf H."/>
            <person name="Fuchs B.M."/>
            <person name="Tindall B.J."/>
        </authorList>
    </citation>
    <scope>NUCLEOTIDE SEQUENCE [LARGE SCALE GENOMIC DNA]</scope>
    <source>
        <strain evidence="2">KT71</strain>
    </source>
</reference>
<name>A4A790_9GAMM</name>
<dbReference type="SUPFAM" id="SSF51338">
    <property type="entry name" value="Composite domain of metallo-dependent hydrolases"/>
    <property type="match status" value="1"/>
</dbReference>
<dbReference type="Pfam" id="PF07969">
    <property type="entry name" value="Amidohydro_3"/>
    <property type="match status" value="1"/>
</dbReference>
<gene>
    <name evidence="2" type="ORF">KT71_02892</name>
</gene>
<evidence type="ECO:0000259" key="1">
    <source>
        <dbReference type="Pfam" id="PF07969"/>
    </source>
</evidence>
<accession>A4A790</accession>
<dbReference type="eggNOG" id="COG1574">
    <property type="taxonomic scope" value="Bacteria"/>
</dbReference>
<reference evidence="2 3" key="1">
    <citation type="journal article" date="2007" name="Proc. Natl. Acad. Sci. U.S.A.">
        <title>Characterization of a marine gammaproteobacterium capable of aerobic anoxygenic photosynthesis.</title>
        <authorList>
            <person name="Fuchs B.M."/>
            <person name="Spring S."/>
            <person name="Teeling H."/>
            <person name="Quast C."/>
            <person name="Wulf J."/>
            <person name="Schattenhofer M."/>
            <person name="Yan S."/>
            <person name="Ferriera S."/>
            <person name="Johnson J."/>
            <person name="Glockner F.O."/>
            <person name="Amann R."/>
        </authorList>
    </citation>
    <scope>NUCLEOTIDE SEQUENCE [LARGE SCALE GENOMIC DNA]</scope>
    <source>
        <strain evidence="2">KT71</strain>
    </source>
</reference>
<evidence type="ECO:0000313" key="2">
    <source>
        <dbReference type="EMBL" id="EAQ98159.1"/>
    </source>
</evidence>
<dbReference type="CDD" id="cd01300">
    <property type="entry name" value="YtcJ_like"/>
    <property type="match status" value="1"/>
</dbReference>
<feature type="domain" description="Amidohydrolase 3" evidence="1">
    <location>
        <begin position="92"/>
        <end position="564"/>
    </location>
</feature>
<evidence type="ECO:0000313" key="3">
    <source>
        <dbReference type="Proteomes" id="UP000019205"/>
    </source>
</evidence>
<dbReference type="InterPro" id="IPR011059">
    <property type="entry name" value="Metal-dep_hydrolase_composite"/>
</dbReference>
<dbReference type="Proteomes" id="UP000019205">
    <property type="component" value="Chromosome"/>
</dbReference>
<dbReference type="PANTHER" id="PTHR22642:SF2">
    <property type="entry name" value="PROTEIN LONG AFTER FAR-RED 3"/>
    <property type="match status" value="1"/>
</dbReference>
<dbReference type="EMBL" id="AAOA02000002">
    <property type="protein sequence ID" value="EAQ98159.1"/>
    <property type="molecule type" value="Genomic_DNA"/>
</dbReference>
<dbReference type="GO" id="GO:0016810">
    <property type="term" value="F:hydrolase activity, acting on carbon-nitrogen (but not peptide) bonds"/>
    <property type="evidence" value="ECO:0007669"/>
    <property type="project" value="InterPro"/>
</dbReference>
<dbReference type="InterPro" id="IPR032466">
    <property type="entry name" value="Metal_Hydrolase"/>
</dbReference>
<dbReference type="InterPro" id="IPR013108">
    <property type="entry name" value="Amidohydro_3"/>
</dbReference>
<keyword evidence="3" id="KW-1185">Reference proteome</keyword>
<dbReference type="InterPro" id="IPR033932">
    <property type="entry name" value="YtcJ-like"/>
</dbReference>
<dbReference type="HOGENOM" id="CLU_009942_2_0_6"/>
<protein>
    <submittedName>
        <fullName evidence="2">Putative metal-dependent hydrolase with the TIM-barrel fold protein</fullName>
    </submittedName>
</protein>
<dbReference type="AlphaFoldDB" id="A4A790"/>
<dbReference type="PANTHER" id="PTHR22642">
    <property type="entry name" value="IMIDAZOLONEPROPIONASE"/>
    <property type="match status" value="1"/>
</dbReference>
<organism evidence="2 3">
    <name type="scientific">Congregibacter litoralis KT71</name>
    <dbReference type="NCBI Taxonomy" id="314285"/>
    <lineage>
        <taxon>Bacteria</taxon>
        <taxon>Pseudomonadati</taxon>
        <taxon>Pseudomonadota</taxon>
        <taxon>Gammaproteobacteria</taxon>
        <taxon>Cellvibrionales</taxon>
        <taxon>Halieaceae</taxon>
        <taxon>Congregibacter</taxon>
    </lineage>
</organism>
<sequence>MRSAAIDNKRRHLLKALTAASTVAALSRPSWGQLGPGSGLGKADLIVTGGTFHTMDVTTSNAEAMAVRGNRILAVGAIADIEALAGPGTRRIDARGLTVTPGFIDAHSHPLLANEAISVDVNVRQISKVQALLKEQARRTPPGQWVLAHMYDDTKFEEGRPLTLQDIDAVVPSQPVMVRHRGGHTAVVNSKAFSIAGITKDTPDPEGGRFFREDGELTGKVAELAMDIFDDVGEWPAVDRETNRKGASLMTRRMAAAGLTSTTDAAGDLEGWISYMDALDAGELYTRVAFMPRGNTPVYEAMKATGMRSGFGNSMLRVGAVKYAADGSASERTMRMSTPFEGTDDYGILTMSQEQIDAAVDEAVANDFRIGIHANGDVTIDMVLKAYERVLQNWDGANPRFRIEHCSLVNPGLLTRIKATGSIPTPFYTYAYYHGNKWVDYGPEKMRSMFAHRSFIDAGIMVAPASDFTPGPYEPMMALQSMVTRQDSQGRAWGENQRITAAEAMAVCTVNGAYASFEEHDKGTLTPGKLADFVLLARDPLKSDPNAIKDIPIVATYLDGQAVFEA</sequence>
<comment type="caution">
    <text evidence="2">The sequence shown here is derived from an EMBL/GenBank/DDBJ whole genome shotgun (WGS) entry which is preliminary data.</text>
</comment>
<dbReference type="STRING" id="314285.KT71_02892"/>
<proteinExistence type="predicted"/>
<dbReference type="Gene3D" id="3.20.20.140">
    <property type="entry name" value="Metal-dependent hydrolases"/>
    <property type="match status" value="1"/>
</dbReference>